<protein>
    <submittedName>
        <fullName evidence="1">Uncharacterized protein</fullName>
    </submittedName>
</protein>
<dbReference type="Proteomes" id="UP000244896">
    <property type="component" value="Chromosome"/>
</dbReference>
<gene>
    <name evidence="1" type="ORF">CKA38_06515</name>
</gene>
<sequence>MKSANLETYEKYKKLAEEGINQYQLIGALKNEGYSILEAMKVLRRIYSISLGDAKEAITKHPDWKSTVLESQGLHDDFEQAINNHPNTPNTQ</sequence>
<evidence type="ECO:0000313" key="1">
    <source>
        <dbReference type="EMBL" id="AWI08946.1"/>
    </source>
</evidence>
<evidence type="ECO:0000313" key="2">
    <source>
        <dbReference type="Proteomes" id="UP000244896"/>
    </source>
</evidence>
<accession>A0A2U8E2E3</accession>
<dbReference type="KEGG" id="elut:CKA38_06515"/>
<keyword evidence="2" id="KW-1185">Reference proteome</keyword>
<name>A0A2U8E2E3_9BACT</name>
<proteinExistence type="predicted"/>
<organism evidence="1 2">
    <name type="scientific">Ereboglobus luteus</name>
    <dbReference type="NCBI Taxonomy" id="1796921"/>
    <lineage>
        <taxon>Bacteria</taxon>
        <taxon>Pseudomonadati</taxon>
        <taxon>Verrucomicrobiota</taxon>
        <taxon>Opitutia</taxon>
        <taxon>Opitutales</taxon>
        <taxon>Opitutaceae</taxon>
        <taxon>Ereboglobus</taxon>
    </lineage>
</organism>
<dbReference type="AlphaFoldDB" id="A0A2U8E2E3"/>
<reference evidence="1 2" key="1">
    <citation type="journal article" date="2018" name="Syst. Appl. Microbiol.">
        <title>Ereboglobus luteus gen. nov. sp. nov. from cockroach guts, and new insights into the oxygen relationship of the genera Opitutus and Didymococcus (Verrucomicrobia: Opitutaceae).</title>
        <authorList>
            <person name="Tegtmeier D."/>
            <person name="Belitz A."/>
            <person name="Radek R."/>
            <person name="Heimerl T."/>
            <person name="Brune A."/>
        </authorList>
    </citation>
    <scope>NUCLEOTIDE SEQUENCE [LARGE SCALE GENOMIC DNA]</scope>
    <source>
        <strain evidence="1 2">Ho45</strain>
    </source>
</reference>
<dbReference type="RefSeq" id="WP_108824758.1">
    <property type="nucleotide sequence ID" value="NZ_CP023004.1"/>
</dbReference>
<dbReference type="EMBL" id="CP023004">
    <property type="protein sequence ID" value="AWI08946.1"/>
    <property type="molecule type" value="Genomic_DNA"/>
</dbReference>